<organism evidence="5">
    <name type="scientific">Enterocloster bolteae</name>
    <dbReference type="NCBI Taxonomy" id="208479"/>
    <lineage>
        <taxon>Bacteria</taxon>
        <taxon>Bacillati</taxon>
        <taxon>Bacillota</taxon>
        <taxon>Clostridia</taxon>
        <taxon>Lachnospirales</taxon>
        <taxon>Lachnospiraceae</taxon>
        <taxon>Enterocloster</taxon>
    </lineage>
</organism>
<dbReference type="Gene3D" id="1.10.10.10">
    <property type="entry name" value="Winged helix-like DNA-binding domain superfamily/Winged helix DNA-binding domain"/>
    <property type="match status" value="1"/>
</dbReference>
<dbReference type="GeneID" id="23114849"/>
<dbReference type="SUPFAM" id="SSF46785">
    <property type="entry name" value="Winged helix' DNA-binding domain"/>
    <property type="match status" value="1"/>
</dbReference>
<evidence type="ECO:0000256" key="4">
    <source>
        <dbReference type="ARBA" id="ARBA00023163"/>
    </source>
</evidence>
<reference evidence="5" key="1">
    <citation type="submission" date="2019-11" db="EMBL/GenBank/DDBJ databases">
        <authorList>
            <person name="Feng L."/>
        </authorList>
    </citation>
    <scope>NUCLEOTIDE SEQUENCE</scope>
    <source>
        <strain evidence="5">CbolteaeLFYP116</strain>
    </source>
</reference>
<keyword evidence="2" id="KW-0805">Transcription regulation</keyword>
<dbReference type="SUPFAM" id="SSF53850">
    <property type="entry name" value="Periplasmic binding protein-like II"/>
    <property type="match status" value="1"/>
</dbReference>
<dbReference type="InterPro" id="IPR000847">
    <property type="entry name" value="LysR_HTH_N"/>
</dbReference>
<keyword evidence="4" id="KW-0804">Transcription</keyword>
<dbReference type="PROSITE" id="PS50931">
    <property type="entry name" value="HTH_LYSR"/>
    <property type="match status" value="1"/>
</dbReference>
<accession>A0A6M5GGM9</accession>
<dbReference type="Pfam" id="PF00126">
    <property type="entry name" value="HTH_1"/>
    <property type="match status" value="1"/>
</dbReference>
<dbReference type="Pfam" id="PF03466">
    <property type="entry name" value="LysR_substrate"/>
    <property type="match status" value="1"/>
</dbReference>
<dbReference type="PRINTS" id="PR00039">
    <property type="entry name" value="HTHLYSR"/>
</dbReference>
<dbReference type="PANTHER" id="PTHR30126">
    <property type="entry name" value="HTH-TYPE TRANSCRIPTIONAL REGULATOR"/>
    <property type="match status" value="1"/>
</dbReference>
<proteinExistence type="inferred from homology"/>
<dbReference type="InterPro" id="IPR036388">
    <property type="entry name" value="WH-like_DNA-bd_sf"/>
</dbReference>
<comment type="similarity">
    <text evidence="1">Belongs to the LysR transcriptional regulatory family.</text>
</comment>
<evidence type="ECO:0000256" key="1">
    <source>
        <dbReference type="ARBA" id="ARBA00009437"/>
    </source>
</evidence>
<dbReference type="RefSeq" id="WP_002576700.1">
    <property type="nucleotide sequence ID" value="NZ_BAABZS010000001.1"/>
</dbReference>
<dbReference type="InterPro" id="IPR036390">
    <property type="entry name" value="WH_DNA-bd_sf"/>
</dbReference>
<evidence type="ECO:0000256" key="3">
    <source>
        <dbReference type="ARBA" id="ARBA00023125"/>
    </source>
</evidence>
<dbReference type="CDD" id="cd05466">
    <property type="entry name" value="PBP2_LTTR_substrate"/>
    <property type="match status" value="1"/>
</dbReference>
<dbReference type="InterPro" id="IPR005119">
    <property type="entry name" value="LysR_subst-bd"/>
</dbReference>
<keyword evidence="3" id="KW-0238">DNA-binding</keyword>
<gene>
    <name evidence="5" type="primary">hcaR_1</name>
    <name evidence="5" type="ORF">CBLFYP116_02258</name>
</gene>
<dbReference type="GO" id="GO:0000976">
    <property type="term" value="F:transcription cis-regulatory region binding"/>
    <property type="evidence" value="ECO:0007669"/>
    <property type="project" value="TreeGrafter"/>
</dbReference>
<dbReference type="AlphaFoldDB" id="A0A6M5GGM9"/>
<name>A0A6M5GGM9_9FIRM</name>
<dbReference type="Gene3D" id="3.40.190.10">
    <property type="entry name" value="Periplasmic binding protein-like II"/>
    <property type="match status" value="2"/>
</dbReference>
<dbReference type="EMBL" id="CACRTF010000011">
    <property type="protein sequence ID" value="VYT19234.1"/>
    <property type="molecule type" value="Genomic_DNA"/>
</dbReference>
<dbReference type="GO" id="GO:0003700">
    <property type="term" value="F:DNA-binding transcription factor activity"/>
    <property type="evidence" value="ECO:0007669"/>
    <property type="project" value="InterPro"/>
</dbReference>
<sequence>MDLSEIETFLTIVNTKSITKTADILFLSQPTVSHRLKSLEKELGFPLIVRKKGFKNVELTSKGSEFVSIAERYISLWKETQVLAQDRDSTLLSIGCTDSLNIALFAGFYRQMEASGCPIDLDIHTHQSSELYSILDRHDIDIGFVYYHLHYKNILSERIYQERLYLVQSDEPAIHKSLIHTEELDPSLELFLNWDANFQIWHDQWLTGYSRPRIIVDTITLLNHVWTDKKSWMIAPESVINELYHYRRLYVSELKNPPPDRVCYKIKHRFPSSATQTAVAYFEQALGDYLCQVKSSLRIGEIWGADI</sequence>
<evidence type="ECO:0000313" key="5">
    <source>
        <dbReference type="EMBL" id="VYT19234.1"/>
    </source>
</evidence>
<protein>
    <submittedName>
        <fullName evidence="5">Hca operon transcriptional activator</fullName>
    </submittedName>
</protein>
<dbReference type="PANTHER" id="PTHR30126:SF40">
    <property type="entry name" value="HTH-TYPE TRANSCRIPTIONAL REGULATOR GLTR"/>
    <property type="match status" value="1"/>
</dbReference>
<evidence type="ECO:0000256" key="2">
    <source>
        <dbReference type="ARBA" id="ARBA00023015"/>
    </source>
</evidence>